<dbReference type="Proteomes" id="UP000268007">
    <property type="component" value="Unassembled WGS sequence"/>
</dbReference>
<dbReference type="RefSeq" id="WP_121198264.1">
    <property type="nucleotide sequence ID" value="NZ_RBKU01000001.1"/>
</dbReference>
<dbReference type="OrthoDB" id="799347at2"/>
<evidence type="ECO:0000313" key="1">
    <source>
        <dbReference type="EMBL" id="RKR82681.1"/>
    </source>
</evidence>
<accession>A0A495J212</accession>
<comment type="caution">
    <text evidence="1">The sequence shown here is derived from an EMBL/GenBank/DDBJ whole genome shotgun (WGS) entry which is preliminary data.</text>
</comment>
<evidence type="ECO:0000313" key="2">
    <source>
        <dbReference type="Proteomes" id="UP000268007"/>
    </source>
</evidence>
<sequence length="75" mass="8668">MTATTIRKIVLDYLAHAEDDKIKAIYTLLKDDIGLESDFALTDEQYKILENERELHLAGKTQSYNREQARQLIKG</sequence>
<keyword evidence="2" id="KW-1185">Reference proteome</keyword>
<reference evidence="1 2" key="1">
    <citation type="submission" date="2018-10" db="EMBL/GenBank/DDBJ databases">
        <title>Genomic Encyclopedia of Archaeal and Bacterial Type Strains, Phase II (KMG-II): from individual species to whole genera.</title>
        <authorList>
            <person name="Goeker M."/>
        </authorList>
    </citation>
    <scope>NUCLEOTIDE SEQUENCE [LARGE SCALE GENOMIC DNA]</scope>
    <source>
        <strain evidence="1 2">DSM 18602</strain>
    </source>
</reference>
<dbReference type="EMBL" id="RBKU01000001">
    <property type="protein sequence ID" value="RKR82681.1"/>
    <property type="molecule type" value="Genomic_DNA"/>
</dbReference>
<protein>
    <recommendedName>
        <fullName evidence="3">Addiction module component</fullName>
    </recommendedName>
</protein>
<dbReference type="AlphaFoldDB" id="A0A495J212"/>
<gene>
    <name evidence="1" type="ORF">BDD43_2866</name>
</gene>
<evidence type="ECO:0008006" key="3">
    <source>
        <dbReference type="Google" id="ProtNLM"/>
    </source>
</evidence>
<proteinExistence type="predicted"/>
<organism evidence="1 2">
    <name type="scientific">Mucilaginibacter gracilis</name>
    <dbReference type="NCBI Taxonomy" id="423350"/>
    <lineage>
        <taxon>Bacteria</taxon>
        <taxon>Pseudomonadati</taxon>
        <taxon>Bacteroidota</taxon>
        <taxon>Sphingobacteriia</taxon>
        <taxon>Sphingobacteriales</taxon>
        <taxon>Sphingobacteriaceae</taxon>
        <taxon>Mucilaginibacter</taxon>
    </lineage>
</organism>
<name>A0A495J212_9SPHI</name>